<keyword evidence="10 12" id="KW-0560">Oxidoreductase</keyword>
<dbReference type="AlphaFoldDB" id="A0A1I1LP63"/>
<evidence type="ECO:0000256" key="15">
    <source>
        <dbReference type="PIRSR" id="PIRSR006769-3"/>
    </source>
</evidence>
<feature type="binding site" evidence="15">
    <location>
        <position position="57"/>
    </location>
    <ligand>
        <name>Zn(2+)</name>
        <dbReference type="ChEBI" id="CHEBI:29105"/>
        <note>catalytic</note>
    </ligand>
</feature>
<dbReference type="PROSITE" id="PS51747">
    <property type="entry name" value="CYT_DCMP_DEAMINASES_2"/>
    <property type="match status" value="1"/>
</dbReference>
<comment type="function">
    <text evidence="1 12">Converts 2,5-diamino-6-(ribosylamino)-4(3h)-pyrimidinone 5'-phosphate into 5-amino-6-(ribosylamino)-2,4(1h,3h)-pyrimidinedione 5'-phosphate.</text>
</comment>
<dbReference type="PIRSF" id="PIRSF006769">
    <property type="entry name" value="RibD"/>
    <property type="match status" value="1"/>
</dbReference>
<dbReference type="EC" id="1.1.1.193" evidence="12"/>
<dbReference type="InterPro" id="IPR016192">
    <property type="entry name" value="APOBEC/CMP_deaminase_Zn-bd"/>
</dbReference>
<evidence type="ECO:0000256" key="1">
    <source>
        <dbReference type="ARBA" id="ARBA00002151"/>
    </source>
</evidence>
<comment type="catalytic activity">
    <reaction evidence="12">
        <text>2,5-diamino-6-hydroxy-4-(5-phosphoribosylamino)-pyrimidine + H2O + H(+) = 5-amino-6-(5-phospho-D-ribosylamino)uracil + NH4(+)</text>
        <dbReference type="Rhea" id="RHEA:21868"/>
        <dbReference type="ChEBI" id="CHEBI:15377"/>
        <dbReference type="ChEBI" id="CHEBI:15378"/>
        <dbReference type="ChEBI" id="CHEBI:28938"/>
        <dbReference type="ChEBI" id="CHEBI:58453"/>
        <dbReference type="ChEBI" id="CHEBI:58614"/>
        <dbReference type="EC" id="3.5.4.26"/>
    </reaction>
</comment>
<dbReference type="InterPro" id="IPR004794">
    <property type="entry name" value="Eubact_RibD"/>
</dbReference>
<dbReference type="EMBL" id="FOMB01000010">
    <property type="protein sequence ID" value="SFC74851.1"/>
    <property type="molecule type" value="Genomic_DNA"/>
</dbReference>
<dbReference type="Proteomes" id="UP000182258">
    <property type="component" value="Unassembled WGS sequence"/>
</dbReference>
<evidence type="ECO:0000256" key="8">
    <source>
        <dbReference type="ARBA" id="ARBA00022833"/>
    </source>
</evidence>
<dbReference type="NCBIfam" id="TIGR00326">
    <property type="entry name" value="eubact_ribD"/>
    <property type="match status" value="1"/>
</dbReference>
<dbReference type="OrthoDB" id="9800865at2"/>
<evidence type="ECO:0000259" key="16">
    <source>
        <dbReference type="PROSITE" id="PS51747"/>
    </source>
</evidence>
<feature type="binding site" evidence="15">
    <location>
        <position position="91"/>
    </location>
    <ligand>
        <name>Zn(2+)</name>
        <dbReference type="ChEBI" id="CHEBI:29105"/>
        <note>catalytic</note>
    </ligand>
</feature>
<dbReference type="STRING" id="728005.SAMN04488059_11086"/>
<name>A0A1I1LP63_9HYPH</name>
<accession>A0A1I1LP63</accession>
<dbReference type="RefSeq" id="WP_052952901.1">
    <property type="nucleotide sequence ID" value="NZ_FOMB01000010.1"/>
</dbReference>
<dbReference type="Gene3D" id="3.40.140.10">
    <property type="entry name" value="Cytidine Deaminase, domain 2"/>
    <property type="match status" value="1"/>
</dbReference>
<feature type="binding site" evidence="14">
    <location>
        <begin position="294"/>
        <end position="300"/>
    </location>
    <ligand>
        <name>NADP(+)</name>
        <dbReference type="ChEBI" id="CHEBI:58349"/>
    </ligand>
</feature>
<evidence type="ECO:0000256" key="7">
    <source>
        <dbReference type="ARBA" id="ARBA00022723"/>
    </source>
</evidence>
<dbReference type="InterPro" id="IPR002734">
    <property type="entry name" value="RibDG_C"/>
</dbReference>
<feature type="binding site" evidence="14">
    <location>
        <position position="187"/>
    </location>
    <ligand>
        <name>substrate</name>
    </ligand>
</feature>
<dbReference type="SUPFAM" id="SSF53597">
    <property type="entry name" value="Dihydrofolate reductase-like"/>
    <property type="match status" value="1"/>
</dbReference>
<dbReference type="GO" id="GO:0008270">
    <property type="term" value="F:zinc ion binding"/>
    <property type="evidence" value="ECO:0007669"/>
    <property type="project" value="InterPro"/>
</dbReference>
<dbReference type="PANTHER" id="PTHR38011:SF7">
    <property type="entry name" value="2,5-DIAMINO-6-RIBOSYLAMINO-4(3H)-PYRIMIDINONE 5'-PHOSPHATE REDUCTASE"/>
    <property type="match status" value="1"/>
</dbReference>
<dbReference type="EC" id="3.5.4.26" evidence="12"/>
<comment type="cofactor">
    <cofactor evidence="12 15">
        <name>Zn(2+)</name>
        <dbReference type="ChEBI" id="CHEBI:29105"/>
    </cofactor>
    <text evidence="12 15">Binds 1 zinc ion.</text>
</comment>
<evidence type="ECO:0000256" key="13">
    <source>
        <dbReference type="PIRSR" id="PIRSR006769-1"/>
    </source>
</evidence>
<dbReference type="Gene3D" id="3.40.430.10">
    <property type="entry name" value="Dihydrofolate Reductase, subunit A"/>
    <property type="match status" value="1"/>
</dbReference>
<keyword evidence="8 12" id="KW-0862">Zinc</keyword>
<dbReference type="PROSITE" id="PS00903">
    <property type="entry name" value="CYT_DCMP_DEAMINASES_1"/>
    <property type="match status" value="1"/>
</dbReference>
<comment type="catalytic activity">
    <reaction evidence="12">
        <text>5-amino-6-(5-phospho-D-ribitylamino)uracil + NADP(+) = 5-amino-6-(5-phospho-D-ribosylamino)uracil + NADPH + H(+)</text>
        <dbReference type="Rhea" id="RHEA:17845"/>
        <dbReference type="ChEBI" id="CHEBI:15378"/>
        <dbReference type="ChEBI" id="CHEBI:57783"/>
        <dbReference type="ChEBI" id="CHEBI:58349"/>
        <dbReference type="ChEBI" id="CHEBI:58421"/>
        <dbReference type="ChEBI" id="CHEBI:58453"/>
        <dbReference type="EC" id="1.1.1.193"/>
    </reaction>
</comment>
<dbReference type="PANTHER" id="PTHR38011">
    <property type="entry name" value="DIHYDROFOLATE REDUCTASE FAMILY PROTEIN (AFU_ORTHOLOGUE AFUA_8G06820)"/>
    <property type="match status" value="1"/>
</dbReference>
<comment type="pathway">
    <text evidence="3 12">Cofactor biosynthesis; riboflavin biosynthesis; 5-amino-6-(D-ribitylamino)uracil from GTP: step 3/4.</text>
</comment>
<keyword evidence="7 12" id="KW-0479">Metal-binding</keyword>
<dbReference type="InterPro" id="IPR016193">
    <property type="entry name" value="Cytidine_deaminase-like"/>
</dbReference>
<evidence type="ECO:0000256" key="3">
    <source>
        <dbReference type="ARBA" id="ARBA00004910"/>
    </source>
</evidence>
<gene>
    <name evidence="17" type="ORF">SAMN04488059_11086</name>
</gene>
<evidence type="ECO:0000313" key="17">
    <source>
        <dbReference type="EMBL" id="SFC74851.1"/>
    </source>
</evidence>
<evidence type="ECO:0000256" key="4">
    <source>
        <dbReference type="ARBA" id="ARBA00005259"/>
    </source>
</evidence>
<proteinExistence type="inferred from homology"/>
<evidence type="ECO:0000256" key="12">
    <source>
        <dbReference type="PIRNR" id="PIRNR006769"/>
    </source>
</evidence>
<reference evidence="17 18" key="1">
    <citation type="submission" date="2016-10" db="EMBL/GenBank/DDBJ databases">
        <authorList>
            <person name="de Groot N.N."/>
        </authorList>
    </citation>
    <scope>NUCLEOTIDE SEQUENCE [LARGE SCALE GENOMIC DNA]</scope>
    <source>
        <strain evidence="17 18">CGMCC 1.10210</strain>
    </source>
</reference>
<dbReference type="GO" id="GO:0008835">
    <property type="term" value="F:diaminohydroxyphosphoribosylaminopyrimidine deaminase activity"/>
    <property type="evidence" value="ECO:0007669"/>
    <property type="project" value="UniProtKB-EC"/>
</dbReference>
<evidence type="ECO:0000256" key="10">
    <source>
        <dbReference type="ARBA" id="ARBA00023002"/>
    </source>
</evidence>
<dbReference type="SUPFAM" id="SSF53927">
    <property type="entry name" value="Cytidine deaminase-like"/>
    <property type="match status" value="1"/>
</dbReference>
<dbReference type="Pfam" id="PF00383">
    <property type="entry name" value="dCMP_cyt_deam_1"/>
    <property type="match status" value="1"/>
</dbReference>
<organism evidence="17 18">
    <name type="scientific">Devosia psychrophila</name>
    <dbReference type="NCBI Taxonomy" id="728005"/>
    <lineage>
        <taxon>Bacteria</taxon>
        <taxon>Pseudomonadati</taxon>
        <taxon>Pseudomonadota</taxon>
        <taxon>Alphaproteobacteria</taxon>
        <taxon>Hyphomicrobiales</taxon>
        <taxon>Devosiaceae</taxon>
        <taxon>Devosia</taxon>
    </lineage>
</organism>
<evidence type="ECO:0000256" key="14">
    <source>
        <dbReference type="PIRSR" id="PIRSR006769-2"/>
    </source>
</evidence>
<feature type="binding site" evidence="15">
    <location>
        <position position="82"/>
    </location>
    <ligand>
        <name>Zn(2+)</name>
        <dbReference type="ChEBI" id="CHEBI:29105"/>
        <note>catalytic</note>
    </ligand>
</feature>
<comment type="pathway">
    <text evidence="2 12">Cofactor biosynthesis; riboflavin biosynthesis; 5-amino-6-(D-ribitylamino)uracil from GTP: step 2/4.</text>
</comment>
<dbReference type="InterPro" id="IPR024072">
    <property type="entry name" value="DHFR-like_dom_sf"/>
</dbReference>
<keyword evidence="11" id="KW-0511">Multifunctional enzyme</keyword>
<keyword evidence="6 12" id="KW-0686">Riboflavin biosynthesis</keyword>
<feature type="active site" description="Proton donor" evidence="13">
    <location>
        <position position="59"/>
    </location>
</feature>
<keyword evidence="12" id="KW-0378">Hydrolase</keyword>
<feature type="domain" description="CMP/dCMP-type deaminase" evidence="16">
    <location>
        <begin position="6"/>
        <end position="117"/>
    </location>
</feature>
<comment type="similarity">
    <text evidence="4 12">In the N-terminal section; belongs to the cytidine and deoxycytidylate deaminase family.</text>
</comment>
<keyword evidence="9 12" id="KW-0521">NADP</keyword>
<evidence type="ECO:0000256" key="9">
    <source>
        <dbReference type="ARBA" id="ARBA00022857"/>
    </source>
</evidence>
<protein>
    <recommendedName>
        <fullName evidence="12">Riboflavin biosynthesis protein RibD</fullName>
    </recommendedName>
    <domain>
        <recommendedName>
            <fullName evidence="12">Diaminohydroxyphosphoribosylaminopyrimidine deaminase</fullName>
            <shortName evidence="12">DRAP deaminase</shortName>
            <ecNumber evidence="12">3.5.4.26</ecNumber>
        </recommendedName>
        <alternativeName>
            <fullName evidence="12">Riboflavin-specific deaminase</fullName>
        </alternativeName>
    </domain>
    <domain>
        <recommendedName>
            <fullName evidence="12">5-amino-6-(5-phosphoribosylamino)uracil reductase</fullName>
            <ecNumber evidence="12">1.1.1.193</ecNumber>
        </recommendedName>
        <alternativeName>
            <fullName evidence="12">HTP reductase</fullName>
        </alternativeName>
    </domain>
</protein>
<dbReference type="GO" id="GO:0009231">
    <property type="term" value="P:riboflavin biosynthetic process"/>
    <property type="evidence" value="ECO:0007669"/>
    <property type="project" value="UniProtKB-UniPathway"/>
</dbReference>
<feature type="binding site" evidence="14">
    <location>
        <position position="157"/>
    </location>
    <ligand>
        <name>NADP(+)</name>
        <dbReference type="ChEBI" id="CHEBI:58349"/>
    </ligand>
</feature>
<dbReference type="Pfam" id="PF01872">
    <property type="entry name" value="RibD_C"/>
    <property type="match status" value="1"/>
</dbReference>
<evidence type="ECO:0000256" key="2">
    <source>
        <dbReference type="ARBA" id="ARBA00004882"/>
    </source>
</evidence>
<dbReference type="InterPro" id="IPR050765">
    <property type="entry name" value="Riboflavin_Biosynth_HTPR"/>
</dbReference>
<evidence type="ECO:0000256" key="5">
    <source>
        <dbReference type="ARBA" id="ARBA00007417"/>
    </source>
</evidence>
<dbReference type="UniPathway" id="UPA00275">
    <property type="reaction ID" value="UER00401"/>
</dbReference>
<evidence type="ECO:0000256" key="6">
    <source>
        <dbReference type="ARBA" id="ARBA00022619"/>
    </source>
</evidence>
<dbReference type="InterPro" id="IPR002125">
    <property type="entry name" value="CMP_dCMP_dom"/>
</dbReference>
<sequence>MNELSPEDKRWLDAAVRYATPFAGTTADSPAVAAFIVEPLSQTLVTRAVTAKGGRPHAEAQAIEAAGYEAANRTLYVTLEPCSAWGRTPPCVDAIIRSGIMRVVIGSADPRHAGSAALLESAGIETIIADHAPSLALHAGHLLRQTAERPFVTVALALSSDGRIDRSDEAKTSLLGSEARDWIGMLRARSDAILVGAAAANNDPDLTVKLPGLATRTPLRVVLSGASGVDRRMNLIGGFSGYRTAIIAETSVAVDPPVSIETIRVNGKQGRPDLKLALAALSGKGVHNLLVEPGQRLLAALLEADLVDAVALINTLGSLSDAGLLASPDGPIAELLVAAGLVELEQQCLGVDTLVRYGRPSAPV</sequence>
<feature type="binding site" evidence="14">
    <location>
        <position position="292"/>
    </location>
    <ligand>
        <name>substrate</name>
    </ligand>
</feature>
<comment type="similarity">
    <text evidence="5 12">In the C-terminal section; belongs to the HTP reductase family.</text>
</comment>
<dbReference type="GO" id="GO:0008703">
    <property type="term" value="F:5-amino-6-(5-phosphoribosylamino)uracil reductase activity"/>
    <property type="evidence" value="ECO:0007669"/>
    <property type="project" value="UniProtKB-EC"/>
</dbReference>
<evidence type="ECO:0000256" key="11">
    <source>
        <dbReference type="ARBA" id="ARBA00023268"/>
    </source>
</evidence>
<evidence type="ECO:0000313" key="18">
    <source>
        <dbReference type="Proteomes" id="UP000182258"/>
    </source>
</evidence>
<feature type="binding site" evidence="14">
    <location>
        <position position="206"/>
    </location>
    <ligand>
        <name>substrate</name>
    </ligand>
</feature>